<name>A0A7C8UYN5_ORBOL</name>
<dbReference type="InterPro" id="IPR032805">
    <property type="entry name" value="Wax_synthase_dom"/>
</dbReference>
<evidence type="ECO:0000256" key="2">
    <source>
        <dbReference type="ARBA" id="ARBA00022692"/>
    </source>
</evidence>
<feature type="transmembrane region" description="Helical" evidence="5">
    <location>
        <begin position="633"/>
        <end position="654"/>
    </location>
</feature>
<reference evidence="7 8" key="1">
    <citation type="submission" date="2019-06" db="EMBL/GenBank/DDBJ databases">
        <authorList>
            <person name="Palmer J.M."/>
        </authorList>
    </citation>
    <scope>NUCLEOTIDE SEQUENCE [LARGE SCALE GENOMIC DNA]</scope>
    <source>
        <strain evidence="7 8">TWF191</strain>
    </source>
</reference>
<feature type="transmembrane region" description="Helical" evidence="5">
    <location>
        <begin position="487"/>
        <end position="511"/>
    </location>
</feature>
<evidence type="ECO:0000256" key="4">
    <source>
        <dbReference type="ARBA" id="ARBA00023136"/>
    </source>
</evidence>
<keyword evidence="3 5" id="KW-1133">Transmembrane helix</keyword>
<feature type="transmembrane region" description="Helical" evidence="5">
    <location>
        <begin position="710"/>
        <end position="730"/>
    </location>
</feature>
<evidence type="ECO:0000313" key="7">
    <source>
        <dbReference type="EMBL" id="KAF3227766.1"/>
    </source>
</evidence>
<feature type="domain" description="Wax synthase" evidence="6">
    <location>
        <begin position="575"/>
        <end position="657"/>
    </location>
</feature>
<gene>
    <name evidence="7" type="ORF">TWF191_003287</name>
</gene>
<dbReference type="GO" id="GO:0016020">
    <property type="term" value="C:membrane"/>
    <property type="evidence" value="ECO:0007669"/>
    <property type="project" value="UniProtKB-SubCell"/>
</dbReference>
<evidence type="ECO:0000256" key="3">
    <source>
        <dbReference type="ARBA" id="ARBA00022989"/>
    </source>
</evidence>
<sequence>MSLLSLPFELKLHILGDISSEVDLQSLTSSCTELRTIKDSKYWPDVKQKVLDNEARENTTVELVTLSKLLEVKKTAGYTGFANLPEIGEKTLKSDLKNIDLQVLCNLRLTIRWCTKKFYKAYMKATAPNDPPLTFPPPLVTMKELDDAVCYLWLILEANSDPRSSYPCMLRAPILDWQVYKAAQELYDGAVTHRFGYMHLVIDDKLVKLGKACKKALLKRFGNILDFASEKDKSSFFYWIDTFTKWGFPKIILLGAKIERLKTLLSVPMRERVKLVEDIYRFAVILDDRHGCLSRSTRQRRQECLPVAIAILANAMALNTLQLACATTPLITITILSLPTTSLIRQILYPLPALLFFQTLISPPKFPSSDIDAIQEAFKLGTLYSSFGFAFCHYLYAYGYNTPKYFYKLKLINKSSNNNENGGANNTKEKSEEFEREEYPENSWWGRVKWSLSLVTALRGIGWNFQISSLPETKFPSSKGACIRQTAVTIILAHVSWFTAGAICGFIARLLRDPEFAGRYSLLHSLFGNMLVQMAVVSGAWGIRNIAFTVLLSSYLKIIFVGLEVGGGWGDIQQWPRMFGYFEDCWSVKSVWGKVWHQSIRKCIQVPGDKIANMVFGTDPKRLPYPIQLLRRVFLLFSAFSISGFIHASGSYFIVVGTNYTQPPGKNPPWYYTFLFFISQALFIIVEEVTFWVLGVFNTGAEVKKSKVRWIFGIGYTTLWFIWCTPVLWADPESRVVGFMPLGMEGEGI</sequence>
<evidence type="ECO:0000256" key="1">
    <source>
        <dbReference type="ARBA" id="ARBA00004141"/>
    </source>
</evidence>
<comment type="caution">
    <text evidence="7">The sequence shown here is derived from an EMBL/GenBank/DDBJ whole genome shotgun (WGS) entry which is preliminary data.</text>
</comment>
<evidence type="ECO:0000313" key="8">
    <source>
        <dbReference type="Proteomes" id="UP000483672"/>
    </source>
</evidence>
<organism evidence="7 8">
    <name type="scientific">Orbilia oligospora</name>
    <name type="common">Nematode-trapping fungus</name>
    <name type="synonym">Arthrobotrys oligospora</name>
    <dbReference type="NCBI Taxonomy" id="2813651"/>
    <lineage>
        <taxon>Eukaryota</taxon>
        <taxon>Fungi</taxon>
        <taxon>Dikarya</taxon>
        <taxon>Ascomycota</taxon>
        <taxon>Pezizomycotina</taxon>
        <taxon>Orbiliomycetes</taxon>
        <taxon>Orbiliales</taxon>
        <taxon>Orbiliaceae</taxon>
        <taxon>Orbilia</taxon>
    </lineage>
</organism>
<feature type="transmembrane region" description="Helical" evidence="5">
    <location>
        <begin position="674"/>
        <end position="698"/>
    </location>
</feature>
<dbReference type="Pfam" id="PF13813">
    <property type="entry name" value="MBOAT_2"/>
    <property type="match status" value="1"/>
</dbReference>
<proteinExistence type="predicted"/>
<protein>
    <recommendedName>
        <fullName evidence="6">Wax synthase domain-containing protein</fullName>
    </recommendedName>
</protein>
<keyword evidence="2 5" id="KW-0812">Transmembrane</keyword>
<comment type="subcellular location">
    <subcellularLocation>
        <location evidence="1">Membrane</location>
        <topology evidence="1">Multi-pass membrane protein</topology>
    </subcellularLocation>
</comment>
<keyword evidence="4 5" id="KW-0472">Membrane</keyword>
<dbReference type="AlphaFoldDB" id="A0A7C8UYN5"/>
<dbReference type="EMBL" id="WIPF01000018">
    <property type="protein sequence ID" value="KAF3227766.1"/>
    <property type="molecule type" value="Genomic_DNA"/>
</dbReference>
<evidence type="ECO:0000256" key="5">
    <source>
        <dbReference type="SAM" id="Phobius"/>
    </source>
</evidence>
<accession>A0A7C8UYN5</accession>
<evidence type="ECO:0000259" key="6">
    <source>
        <dbReference type="Pfam" id="PF13813"/>
    </source>
</evidence>
<dbReference type="Proteomes" id="UP000483672">
    <property type="component" value="Unassembled WGS sequence"/>
</dbReference>
<feature type="transmembrane region" description="Helical" evidence="5">
    <location>
        <begin position="531"/>
        <end position="552"/>
    </location>
</feature>